<dbReference type="PANTHER" id="PTHR11958">
    <property type="entry name" value="SODIUM/DICARBOXYLATE SYMPORTER-RELATED"/>
    <property type="match status" value="1"/>
</dbReference>
<evidence type="ECO:0000313" key="8">
    <source>
        <dbReference type="EMBL" id="KAF2212983.1"/>
    </source>
</evidence>
<organism evidence="8 9">
    <name type="scientific">Cercospora zeae-maydis SCOH1-5</name>
    <dbReference type="NCBI Taxonomy" id="717836"/>
    <lineage>
        <taxon>Eukaryota</taxon>
        <taxon>Fungi</taxon>
        <taxon>Dikarya</taxon>
        <taxon>Ascomycota</taxon>
        <taxon>Pezizomycotina</taxon>
        <taxon>Dothideomycetes</taxon>
        <taxon>Dothideomycetidae</taxon>
        <taxon>Mycosphaerellales</taxon>
        <taxon>Mycosphaerellaceae</taxon>
        <taxon>Cercospora</taxon>
    </lineage>
</organism>
<keyword evidence="5 6" id="KW-0472">Membrane</keyword>
<dbReference type="Gene3D" id="1.10.3860.10">
    <property type="entry name" value="Sodium:dicarboxylate symporter"/>
    <property type="match status" value="1"/>
</dbReference>
<dbReference type="OrthoDB" id="5877963at2759"/>
<evidence type="ECO:0000256" key="2">
    <source>
        <dbReference type="ARBA" id="ARBA00022448"/>
    </source>
</evidence>
<feature type="transmembrane region" description="Helical" evidence="6">
    <location>
        <begin position="210"/>
        <end position="228"/>
    </location>
</feature>
<feature type="transmembrane region" description="Helical" evidence="6">
    <location>
        <begin position="95"/>
        <end position="115"/>
    </location>
</feature>
<dbReference type="InterPro" id="IPR001991">
    <property type="entry name" value="Na-dicarboxylate_symporter"/>
</dbReference>
<dbReference type="Pfam" id="PF00375">
    <property type="entry name" value="SDF"/>
    <property type="match status" value="1"/>
</dbReference>
<reference evidence="8" key="1">
    <citation type="journal article" date="2020" name="Stud. Mycol.">
        <title>101 Dothideomycetes genomes: a test case for predicting lifestyles and emergence of pathogens.</title>
        <authorList>
            <person name="Haridas S."/>
            <person name="Albert R."/>
            <person name="Binder M."/>
            <person name="Bloem J."/>
            <person name="Labutti K."/>
            <person name="Salamov A."/>
            <person name="Andreopoulos B."/>
            <person name="Baker S."/>
            <person name="Barry K."/>
            <person name="Bills G."/>
            <person name="Bluhm B."/>
            <person name="Cannon C."/>
            <person name="Castanera R."/>
            <person name="Culley D."/>
            <person name="Daum C."/>
            <person name="Ezra D."/>
            <person name="Gonzalez J."/>
            <person name="Henrissat B."/>
            <person name="Kuo A."/>
            <person name="Liang C."/>
            <person name="Lipzen A."/>
            <person name="Lutzoni F."/>
            <person name="Magnuson J."/>
            <person name="Mondo S."/>
            <person name="Nolan M."/>
            <person name="Ohm R."/>
            <person name="Pangilinan J."/>
            <person name="Park H.-J."/>
            <person name="Ramirez L."/>
            <person name="Alfaro M."/>
            <person name="Sun H."/>
            <person name="Tritt A."/>
            <person name="Yoshinaga Y."/>
            <person name="Zwiers L.-H."/>
            <person name="Turgeon B."/>
            <person name="Goodwin S."/>
            <person name="Spatafora J."/>
            <person name="Crous P."/>
            <person name="Grigoriev I."/>
        </authorList>
    </citation>
    <scope>NUCLEOTIDE SEQUENCE</scope>
    <source>
        <strain evidence="8">SCOH1-5</strain>
    </source>
</reference>
<feature type="transmembrane region" description="Helical" evidence="6">
    <location>
        <begin position="411"/>
        <end position="438"/>
    </location>
</feature>
<protein>
    <recommendedName>
        <fullName evidence="6">Amino acid transporter</fullName>
    </recommendedName>
</protein>
<keyword evidence="6" id="KW-0769">Symport</keyword>
<dbReference type="EMBL" id="ML992671">
    <property type="protein sequence ID" value="KAF2212983.1"/>
    <property type="molecule type" value="Genomic_DNA"/>
</dbReference>
<dbReference type="InterPro" id="IPR036458">
    <property type="entry name" value="Na:dicarbo_symporter_sf"/>
</dbReference>
<keyword evidence="3 6" id="KW-0812">Transmembrane</keyword>
<dbReference type="InterPro" id="IPR050746">
    <property type="entry name" value="DAACS"/>
</dbReference>
<feature type="transmembrane region" description="Helical" evidence="6">
    <location>
        <begin position="316"/>
        <end position="336"/>
    </location>
</feature>
<keyword evidence="9" id="KW-1185">Reference proteome</keyword>
<dbReference type="Proteomes" id="UP000799539">
    <property type="component" value="Unassembled WGS sequence"/>
</dbReference>
<feature type="transmembrane region" description="Helical" evidence="6">
    <location>
        <begin position="388"/>
        <end position="405"/>
    </location>
</feature>
<feature type="transmembrane region" description="Helical" evidence="6">
    <location>
        <begin position="55"/>
        <end position="75"/>
    </location>
</feature>
<keyword evidence="4 6" id="KW-1133">Transmembrane helix</keyword>
<proteinExistence type="inferred from homology"/>
<evidence type="ECO:0000313" key="9">
    <source>
        <dbReference type="Proteomes" id="UP000799539"/>
    </source>
</evidence>
<dbReference type="PANTHER" id="PTHR11958:SF63">
    <property type="entry name" value="AMINO ACID TRANSPORTER"/>
    <property type="match status" value="1"/>
</dbReference>
<dbReference type="AlphaFoldDB" id="A0A6A6FHX5"/>
<evidence type="ECO:0000256" key="7">
    <source>
        <dbReference type="SAM" id="MobiDB-lite"/>
    </source>
</evidence>
<keyword evidence="2 6" id="KW-0813">Transport</keyword>
<dbReference type="GO" id="GO:0005313">
    <property type="term" value="F:L-glutamate transmembrane transporter activity"/>
    <property type="evidence" value="ECO:0007669"/>
    <property type="project" value="TreeGrafter"/>
</dbReference>
<dbReference type="GO" id="GO:0005886">
    <property type="term" value="C:plasma membrane"/>
    <property type="evidence" value="ECO:0007669"/>
    <property type="project" value="TreeGrafter"/>
</dbReference>
<evidence type="ECO:0000256" key="1">
    <source>
        <dbReference type="ARBA" id="ARBA00004141"/>
    </source>
</evidence>
<sequence length="491" mass="53303">MAAIDDTYEKGAAQEANITRESSQTSPIPQHGQDDEVVKEKFGARVLRQLKTPGSALQIVIAALVAVGIGLAVSFTVDEIPEAAPVILEIPGTLWLRALRATVLPLIVTAIILAVQNLKAMTKGGSKLAKWTISYYVLTTVLAVVHSMILMDLVWRKLMVEVDANSLQVAEEDQETIDERAAQQPHDIIVTVFTSFVPQNIFEALAEDQLLAVLVTAVIVGCLIKGPNSSLLRAIKEIDRIVYVIIEFLIKLAPIGVFFLILANLMTLDVATIGQNLGVLIGASLAGMFIHLLIFLPIIFWVFTRENPFSWWIRHAPAWILAWGSASSAATLPVTMRCMDRNQVPKNVYKFAAPLGCLINMDGTAIYFPVVVVFLAVTQGQSLNAGDYALIVILAVLSSIATTPIPSSSLVLTVIIADSVGIPITGMYAVVVAIDWFIDRFRTALNVSGDIFAARILAKVTAITDEVDAGEDEGALEEVDRVMRENHQAPR</sequence>
<comment type="similarity">
    <text evidence="6">Belongs to the dicarboxylate/amino acid:cation symporter (DAACS) (TC 2.A.23) family.</text>
</comment>
<name>A0A6A6FHX5_9PEZI</name>
<comment type="subcellular location">
    <subcellularLocation>
        <location evidence="1 6">Membrane</location>
        <topology evidence="1 6">Multi-pass membrane protein</topology>
    </subcellularLocation>
</comment>
<feature type="transmembrane region" description="Helical" evidence="6">
    <location>
        <begin position="277"/>
        <end position="304"/>
    </location>
</feature>
<dbReference type="PRINTS" id="PR00173">
    <property type="entry name" value="EDTRNSPORT"/>
</dbReference>
<feature type="transmembrane region" description="Helical" evidence="6">
    <location>
        <begin position="135"/>
        <end position="155"/>
    </location>
</feature>
<evidence type="ECO:0000256" key="3">
    <source>
        <dbReference type="ARBA" id="ARBA00022692"/>
    </source>
</evidence>
<dbReference type="SUPFAM" id="SSF118215">
    <property type="entry name" value="Proton glutamate symport protein"/>
    <property type="match status" value="1"/>
</dbReference>
<feature type="transmembrane region" description="Helical" evidence="6">
    <location>
        <begin position="351"/>
        <end position="376"/>
    </location>
</feature>
<dbReference type="GO" id="GO:0015501">
    <property type="term" value="F:glutamate:sodium symporter activity"/>
    <property type="evidence" value="ECO:0007669"/>
    <property type="project" value="TreeGrafter"/>
</dbReference>
<evidence type="ECO:0000256" key="4">
    <source>
        <dbReference type="ARBA" id="ARBA00022989"/>
    </source>
</evidence>
<feature type="region of interest" description="Disordered" evidence="7">
    <location>
        <begin position="13"/>
        <end position="34"/>
    </location>
</feature>
<gene>
    <name evidence="8" type="ORF">CERZMDRAFT_39642</name>
</gene>
<accession>A0A6A6FHX5</accession>
<feature type="transmembrane region" description="Helical" evidence="6">
    <location>
        <begin position="240"/>
        <end position="265"/>
    </location>
</feature>
<dbReference type="GO" id="GO:0015175">
    <property type="term" value="F:neutral L-amino acid transmembrane transporter activity"/>
    <property type="evidence" value="ECO:0007669"/>
    <property type="project" value="TreeGrafter"/>
</dbReference>
<feature type="compositionally biased region" description="Polar residues" evidence="7">
    <location>
        <begin position="16"/>
        <end position="28"/>
    </location>
</feature>
<evidence type="ECO:0000256" key="5">
    <source>
        <dbReference type="ARBA" id="ARBA00023136"/>
    </source>
</evidence>
<evidence type="ECO:0000256" key="6">
    <source>
        <dbReference type="RuleBase" id="RU361216"/>
    </source>
</evidence>